<dbReference type="InterPro" id="IPR036034">
    <property type="entry name" value="PDZ_sf"/>
</dbReference>
<dbReference type="EMBL" id="JBHLXJ010000007">
    <property type="protein sequence ID" value="MFC0349391.1"/>
    <property type="molecule type" value="Genomic_DNA"/>
</dbReference>
<evidence type="ECO:0000313" key="3">
    <source>
        <dbReference type="Proteomes" id="UP001589844"/>
    </source>
</evidence>
<feature type="domain" description="PDZ" evidence="1">
    <location>
        <begin position="480"/>
        <end position="568"/>
    </location>
</feature>
<protein>
    <submittedName>
        <fullName evidence="2">M61 family metallopeptidase</fullName>
    </submittedName>
</protein>
<name>A0ABV6IED4_9BURK</name>
<dbReference type="SMART" id="SM00228">
    <property type="entry name" value="PDZ"/>
    <property type="match status" value="1"/>
</dbReference>
<dbReference type="InterPro" id="IPR027268">
    <property type="entry name" value="Peptidase_M4/M1_CTD_sf"/>
</dbReference>
<dbReference type="Gene3D" id="1.10.390.10">
    <property type="entry name" value="Neutral Protease Domain 2"/>
    <property type="match status" value="1"/>
</dbReference>
<dbReference type="InterPro" id="IPR001478">
    <property type="entry name" value="PDZ"/>
</dbReference>
<dbReference type="RefSeq" id="WP_390210981.1">
    <property type="nucleotide sequence ID" value="NZ_JBHLXJ010000007.1"/>
</dbReference>
<dbReference type="PIRSF" id="PIRSF016493">
    <property type="entry name" value="Glycyl_aminpptds"/>
    <property type="match status" value="1"/>
</dbReference>
<dbReference type="InterPro" id="IPR007963">
    <property type="entry name" value="Peptidase_M61_catalytic"/>
</dbReference>
<dbReference type="Gene3D" id="2.30.42.10">
    <property type="match status" value="1"/>
</dbReference>
<keyword evidence="3" id="KW-1185">Reference proteome</keyword>
<reference evidence="2 3" key="1">
    <citation type="submission" date="2024-09" db="EMBL/GenBank/DDBJ databases">
        <authorList>
            <person name="Sun Q."/>
            <person name="Mori K."/>
        </authorList>
    </citation>
    <scope>NUCLEOTIDE SEQUENCE [LARGE SCALE GENOMIC DNA]</scope>
    <source>
        <strain evidence="2 3">CCM 8677</strain>
    </source>
</reference>
<organism evidence="2 3">
    <name type="scientific">Undibacterium danionis</name>
    <dbReference type="NCBI Taxonomy" id="1812100"/>
    <lineage>
        <taxon>Bacteria</taxon>
        <taxon>Pseudomonadati</taxon>
        <taxon>Pseudomonadota</taxon>
        <taxon>Betaproteobacteria</taxon>
        <taxon>Burkholderiales</taxon>
        <taxon>Oxalobacteraceae</taxon>
        <taxon>Undibacterium</taxon>
    </lineage>
</organism>
<dbReference type="InterPro" id="IPR024191">
    <property type="entry name" value="Peptidase_M61"/>
</dbReference>
<gene>
    <name evidence="2" type="ORF">ACFFJH_06210</name>
</gene>
<dbReference type="Gene3D" id="2.60.40.3650">
    <property type="match status" value="1"/>
</dbReference>
<dbReference type="SUPFAM" id="SSF50156">
    <property type="entry name" value="PDZ domain-like"/>
    <property type="match status" value="1"/>
</dbReference>
<dbReference type="Pfam" id="PF13180">
    <property type="entry name" value="PDZ_2"/>
    <property type="match status" value="1"/>
</dbReference>
<evidence type="ECO:0000313" key="2">
    <source>
        <dbReference type="EMBL" id="MFC0349391.1"/>
    </source>
</evidence>
<dbReference type="SUPFAM" id="SSF55486">
    <property type="entry name" value="Metalloproteases ('zincins'), catalytic domain"/>
    <property type="match status" value="1"/>
</dbReference>
<accession>A0ABV6IED4</accession>
<dbReference type="Pfam" id="PF05299">
    <property type="entry name" value="Peptidase_M61"/>
    <property type="match status" value="1"/>
</dbReference>
<comment type="caution">
    <text evidence="2">The sequence shown here is derived from an EMBL/GenBank/DDBJ whole genome shotgun (WGS) entry which is preliminary data.</text>
</comment>
<dbReference type="InterPro" id="IPR040756">
    <property type="entry name" value="Peptidase_M61_N"/>
</dbReference>
<dbReference type="Pfam" id="PF17899">
    <property type="entry name" value="Peptidase_M61_N"/>
    <property type="match status" value="1"/>
</dbReference>
<sequence>MTKHNAAVHYSITSHDLAAHLFEVTLTIAQPDTQGQIVSLPVWIPGSYMVREFARNIIRIAAQANGKKVPLKKLDKTTWQAAPCDGALIITYEVYAWDLSVRAAHLDQSHGFFNGTSVFLQVRGQEHISHIVDIQRPEASAAKTWRVATSLPELKAKRYGFGSYIARDYDDLVDHPVEMGDFALISFKAHGVPHDFVVTGKVPNIDLPRIANDVKKICEAEIAFFEPRTKQAPMSRYVFMTMAVGDGYGGLEHRASTALICNRADLPTKNDASFSDAYRNFLALCSHEYFHTWNVKRIKPAAFANYDLTQENYTSLLWLFEGFTSYYDDLFLRRCDLIDEAAYLKLIAKTINAVQRGSGRKKQSVAESSFDAWTKYYRQDENSPNAIVSYYAKGSLVALALDLTIRAETQGKKSLDDVMRALWKKFGKDFYDKVPSAKQQGLGEQEFEILVEQVTGLKIKRFIDKYIKGTEDLPLAALYADFAVQLTDENTSKKASLNVRVSKSGADCKLTHVYENGAAHKAGLSANDVLVAVNGLRVTAADAANGLNGILSAYSVGETVQIHAFRRDELLTVNAKLQADDVPNLSLSLSSNQKQALAKKRPSI</sequence>
<dbReference type="Proteomes" id="UP001589844">
    <property type="component" value="Unassembled WGS sequence"/>
</dbReference>
<evidence type="ECO:0000259" key="1">
    <source>
        <dbReference type="SMART" id="SM00228"/>
    </source>
</evidence>
<proteinExistence type="predicted"/>